<dbReference type="PROSITE" id="PS50949">
    <property type="entry name" value="HTH_GNTR"/>
    <property type="match status" value="1"/>
</dbReference>
<dbReference type="AlphaFoldDB" id="A0A0U4FAP9"/>
<evidence type="ECO:0000313" key="5">
    <source>
        <dbReference type="EMBL" id="ALX47565.1"/>
    </source>
</evidence>
<dbReference type="SMART" id="SM00866">
    <property type="entry name" value="UTRA"/>
    <property type="match status" value="1"/>
</dbReference>
<reference evidence="5 6" key="1">
    <citation type="submission" date="2016-01" db="EMBL/GenBank/DDBJ databases">
        <title>Complete genome sequence of strain Lentibacillus amyloliquefaciens LAM0015T isolated from saline sediment.</title>
        <authorList>
            <person name="Wang J.-L."/>
            <person name="He M.-X."/>
        </authorList>
    </citation>
    <scope>NUCLEOTIDE SEQUENCE [LARGE SCALE GENOMIC DNA]</scope>
    <source>
        <strain evidence="5 6">LAM0015</strain>
    </source>
</reference>
<proteinExistence type="predicted"/>
<dbReference type="SUPFAM" id="SSF46785">
    <property type="entry name" value="Winged helix' DNA-binding domain"/>
    <property type="match status" value="1"/>
</dbReference>
<dbReference type="Gene3D" id="3.40.1410.10">
    <property type="entry name" value="Chorismate lyase-like"/>
    <property type="match status" value="1"/>
</dbReference>
<evidence type="ECO:0000259" key="4">
    <source>
        <dbReference type="PROSITE" id="PS50949"/>
    </source>
</evidence>
<organism evidence="5 6">
    <name type="scientific">Lentibacillus amyloliquefaciens</name>
    <dbReference type="NCBI Taxonomy" id="1472767"/>
    <lineage>
        <taxon>Bacteria</taxon>
        <taxon>Bacillati</taxon>
        <taxon>Bacillota</taxon>
        <taxon>Bacilli</taxon>
        <taxon>Bacillales</taxon>
        <taxon>Bacillaceae</taxon>
        <taxon>Lentibacillus</taxon>
    </lineage>
</organism>
<keyword evidence="3" id="KW-0804">Transcription</keyword>
<dbReference type="SMART" id="SM00345">
    <property type="entry name" value="HTH_GNTR"/>
    <property type="match status" value="1"/>
</dbReference>
<dbReference type="PANTHER" id="PTHR44846:SF1">
    <property type="entry name" value="MANNOSYL-D-GLYCERATE TRANSPORT_METABOLISM SYSTEM REPRESSOR MNGR-RELATED"/>
    <property type="match status" value="1"/>
</dbReference>
<dbReference type="PANTHER" id="PTHR44846">
    <property type="entry name" value="MANNOSYL-D-GLYCERATE TRANSPORT/METABOLISM SYSTEM REPRESSOR MNGR-RELATED"/>
    <property type="match status" value="1"/>
</dbReference>
<evidence type="ECO:0000313" key="6">
    <source>
        <dbReference type="Proteomes" id="UP000050331"/>
    </source>
</evidence>
<dbReference type="Gene3D" id="1.10.10.10">
    <property type="entry name" value="Winged helix-like DNA-binding domain superfamily/Winged helix DNA-binding domain"/>
    <property type="match status" value="1"/>
</dbReference>
<accession>A0A0U4FAP9</accession>
<name>A0A0U4FAP9_9BACI</name>
<dbReference type="Pfam" id="PF00392">
    <property type="entry name" value="GntR"/>
    <property type="match status" value="1"/>
</dbReference>
<sequence>MSVKQIIRRNDNGEHIPMYIRIAMDLREMILKGEYKQEEKIATEDEIALEYGVSRMTARGAITELVREGLVYRVHGKGTFVSRDKIERNLNRVTGFHEDMISMGLKPSSKVIKFKKRLPTDYECYELKLQKSTTVFEINRIRYIDDKPYGYQELILPEYLLKDLSKEDLEKKSLYAYLESINYPISYANQRMEVSTDTNINKIIDIPTHIPFFYINRISYLENDVPVELFNSYFRGDKFSYSLRLSNHNE</sequence>
<dbReference type="InterPro" id="IPR036388">
    <property type="entry name" value="WH-like_DNA-bd_sf"/>
</dbReference>
<dbReference type="InterPro" id="IPR028978">
    <property type="entry name" value="Chorismate_lyase_/UTRA_dom_sf"/>
</dbReference>
<dbReference type="EMBL" id="CP013862">
    <property type="protein sequence ID" value="ALX47565.1"/>
    <property type="molecule type" value="Genomic_DNA"/>
</dbReference>
<dbReference type="InterPro" id="IPR036390">
    <property type="entry name" value="WH_DNA-bd_sf"/>
</dbReference>
<protein>
    <recommendedName>
        <fullName evidence="4">HTH gntR-type domain-containing protein</fullName>
    </recommendedName>
</protein>
<keyword evidence="2" id="KW-0238">DNA-binding</keyword>
<dbReference type="InterPro" id="IPR050679">
    <property type="entry name" value="Bact_HTH_transcr_reg"/>
</dbReference>
<dbReference type="GO" id="GO:0003700">
    <property type="term" value="F:DNA-binding transcription factor activity"/>
    <property type="evidence" value="ECO:0007669"/>
    <property type="project" value="InterPro"/>
</dbReference>
<dbReference type="Proteomes" id="UP000050331">
    <property type="component" value="Chromosome"/>
</dbReference>
<dbReference type="Pfam" id="PF07702">
    <property type="entry name" value="UTRA"/>
    <property type="match status" value="1"/>
</dbReference>
<dbReference type="GO" id="GO:0003677">
    <property type="term" value="F:DNA binding"/>
    <property type="evidence" value="ECO:0007669"/>
    <property type="project" value="UniProtKB-KW"/>
</dbReference>
<evidence type="ECO:0000256" key="2">
    <source>
        <dbReference type="ARBA" id="ARBA00023125"/>
    </source>
</evidence>
<dbReference type="InterPro" id="IPR000524">
    <property type="entry name" value="Tscrpt_reg_HTH_GntR"/>
</dbReference>
<evidence type="ECO:0000256" key="3">
    <source>
        <dbReference type="ARBA" id="ARBA00023163"/>
    </source>
</evidence>
<dbReference type="CDD" id="cd07377">
    <property type="entry name" value="WHTH_GntR"/>
    <property type="match status" value="1"/>
</dbReference>
<dbReference type="InterPro" id="IPR011663">
    <property type="entry name" value="UTRA"/>
</dbReference>
<dbReference type="SUPFAM" id="SSF64288">
    <property type="entry name" value="Chorismate lyase-like"/>
    <property type="match status" value="1"/>
</dbReference>
<keyword evidence="6" id="KW-1185">Reference proteome</keyword>
<feature type="domain" description="HTH gntR-type" evidence="4">
    <location>
        <begin position="16"/>
        <end position="84"/>
    </location>
</feature>
<evidence type="ECO:0000256" key="1">
    <source>
        <dbReference type="ARBA" id="ARBA00023015"/>
    </source>
</evidence>
<dbReference type="OrthoDB" id="9815017at2"/>
<keyword evidence="1" id="KW-0805">Transcription regulation</keyword>
<gene>
    <name evidence="5" type="ORF">AOX59_02470</name>
</gene>
<dbReference type="STRING" id="1472767.AOX59_02470"/>
<dbReference type="GO" id="GO:0045892">
    <property type="term" value="P:negative regulation of DNA-templated transcription"/>
    <property type="evidence" value="ECO:0007669"/>
    <property type="project" value="TreeGrafter"/>
</dbReference>
<dbReference type="RefSeq" id="WP_068441348.1">
    <property type="nucleotide sequence ID" value="NZ_CP013862.1"/>
</dbReference>
<dbReference type="PRINTS" id="PR00035">
    <property type="entry name" value="HTHGNTR"/>
</dbReference>
<dbReference type="KEGG" id="lao:AOX59_02470"/>